<proteinExistence type="predicted"/>
<comment type="caution">
    <text evidence="1">The sequence shown here is derived from an EMBL/GenBank/DDBJ whole genome shotgun (WGS) entry which is preliminary data.</text>
</comment>
<sequence length="143" mass="16686">MKRFEEYCTPKKNVTYERHLFFTGSQQTDEAIDQYATELKRRAKSCEFDELKEGLLRDRIVCGCGSNLLREKLLRTQDLTLDEALQMCRANEAIKAKMKTLTDGQETVAVIRKQNFNKERRLKQHKVNATDVAFLQIMITAQH</sequence>
<dbReference type="PANTHER" id="PTHR33198">
    <property type="entry name" value="ANK_REP_REGION DOMAIN-CONTAINING PROTEIN-RELATED"/>
    <property type="match status" value="1"/>
</dbReference>
<reference evidence="1" key="1">
    <citation type="submission" date="2021-10" db="EMBL/GenBank/DDBJ databases">
        <title>Tropical sea cucumber genome reveals ecological adaptation and Cuvierian tubules defense mechanism.</title>
        <authorList>
            <person name="Chen T."/>
        </authorList>
    </citation>
    <scope>NUCLEOTIDE SEQUENCE</scope>
    <source>
        <strain evidence="1">Nanhai2018</strain>
        <tissue evidence="1">Muscle</tissue>
    </source>
</reference>
<dbReference type="OrthoDB" id="8061005at2759"/>
<keyword evidence="2" id="KW-1185">Reference proteome</keyword>
<gene>
    <name evidence="1" type="ORF">HOLleu_15587</name>
</gene>
<evidence type="ECO:0000313" key="1">
    <source>
        <dbReference type="EMBL" id="KAJ8038229.1"/>
    </source>
</evidence>
<dbReference type="Proteomes" id="UP001152320">
    <property type="component" value="Chromosome 7"/>
</dbReference>
<dbReference type="EMBL" id="JAIZAY010000007">
    <property type="protein sequence ID" value="KAJ8038229.1"/>
    <property type="molecule type" value="Genomic_DNA"/>
</dbReference>
<organism evidence="1 2">
    <name type="scientific">Holothuria leucospilota</name>
    <name type="common">Black long sea cucumber</name>
    <name type="synonym">Mertensiothuria leucospilota</name>
    <dbReference type="NCBI Taxonomy" id="206669"/>
    <lineage>
        <taxon>Eukaryota</taxon>
        <taxon>Metazoa</taxon>
        <taxon>Echinodermata</taxon>
        <taxon>Eleutherozoa</taxon>
        <taxon>Echinozoa</taxon>
        <taxon>Holothuroidea</taxon>
        <taxon>Aspidochirotacea</taxon>
        <taxon>Aspidochirotida</taxon>
        <taxon>Holothuriidae</taxon>
        <taxon>Holothuria</taxon>
    </lineage>
</organism>
<accession>A0A9Q1C4X7</accession>
<dbReference type="AlphaFoldDB" id="A0A9Q1C4X7"/>
<protein>
    <recommendedName>
        <fullName evidence="3">Retrotransposon gag domain-containing protein</fullName>
    </recommendedName>
</protein>
<name>A0A9Q1C4X7_HOLLE</name>
<evidence type="ECO:0008006" key="3">
    <source>
        <dbReference type="Google" id="ProtNLM"/>
    </source>
</evidence>
<evidence type="ECO:0000313" key="2">
    <source>
        <dbReference type="Proteomes" id="UP001152320"/>
    </source>
</evidence>